<dbReference type="Pfam" id="PF09867">
    <property type="entry name" value="TagF_N"/>
    <property type="match status" value="1"/>
</dbReference>
<dbReference type="Gene3D" id="3.60.40.10">
    <property type="entry name" value="PPM-type phosphatase domain"/>
    <property type="match status" value="1"/>
</dbReference>
<dbReference type="Gene3D" id="3.40.1730.10">
    <property type="entry name" value="pa0076 domain"/>
    <property type="match status" value="1"/>
</dbReference>
<dbReference type="NCBIfam" id="TIGR03373">
    <property type="entry name" value="VI_minor_4"/>
    <property type="match status" value="1"/>
</dbReference>
<feature type="domain" description="PPM-type phosphatase" evidence="1">
    <location>
        <begin position="239"/>
        <end position="453"/>
    </location>
</feature>
<dbReference type="SUPFAM" id="SSF81606">
    <property type="entry name" value="PP2C-like"/>
    <property type="match status" value="1"/>
</dbReference>
<proteinExistence type="predicted"/>
<organism evidence="2 3">
    <name type="scientific">Rhizobium aethiopicum</name>
    <dbReference type="NCBI Taxonomy" id="1138170"/>
    <lineage>
        <taxon>Bacteria</taxon>
        <taxon>Pseudomonadati</taxon>
        <taxon>Pseudomonadota</taxon>
        <taxon>Alphaproteobacteria</taxon>
        <taxon>Hyphomicrobiales</taxon>
        <taxon>Rhizobiaceae</taxon>
        <taxon>Rhizobium/Agrobacterium group</taxon>
        <taxon>Rhizobium</taxon>
    </lineage>
</organism>
<dbReference type="EMBL" id="FMAJ01000005">
    <property type="protein sequence ID" value="SCB58912.1"/>
    <property type="molecule type" value="Genomic_DNA"/>
</dbReference>
<evidence type="ECO:0000313" key="2">
    <source>
        <dbReference type="EMBL" id="SCB58912.1"/>
    </source>
</evidence>
<dbReference type="InterPro" id="IPR001932">
    <property type="entry name" value="PPM-type_phosphatase-like_dom"/>
</dbReference>
<evidence type="ECO:0000259" key="1">
    <source>
        <dbReference type="PROSITE" id="PS51746"/>
    </source>
</evidence>
<dbReference type="AlphaFoldDB" id="A0A1C3Y364"/>
<dbReference type="RefSeq" id="WP_092750794.1">
    <property type="nucleotide sequence ID" value="NZ_FMAJ01000005.1"/>
</dbReference>
<dbReference type="PROSITE" id="PS51746">
    <property type="entry name" value="PPM_2"/>
    <property type="match status" value="1"/>
</dbReference>
<dbReference type="InterPro" id="IPR038225">
    <property type="entry name" value="TagF_sf"/>
</dbReference>
<protein>
    <submittedName>
        <fullName evidence="2">Type VI secretion system protein ImpM</fullName>
    </submittedName>
</protein>
<accession>A0A1C3Y364</accession>
<name>A0A1C3Y364_9HYPH</name>
<dbReference type="InterPro" id="IPR017748">
    <property type="entry name" value="TagF"/>
</dbReference>
<gene>
    <name evidence="2" type="ORF">GA0061105_105384</name>
</gene>
<dbReference type="STRING" id="1138170.GA0061105_105384"/>
<dbReference type="SMART" id="SM00332">
    <property type="entry name" value="PP2Cc"/>
    <property type="match status" value="1"/>
</dbReference>
<dbReference type="Proteomes" id="UP000198723">
    <property type="component" value="Unassembled WGS sequence"/>
</dbReference>
<reference evidence="2 3" key="1">
    <citation type="submission" date="2016-08" db="EMBL/GenBank/DDBJ databases">
        <authorList>
            <person name="Seilhamer J.J."/>
        </authorList>
    </citation>
    <scope>NUCLEOTIDE SEQUENCE [LARGE SCALE GENOMIC DNA]</scope>
    <source>
        <strain evidence="2 3">HBR26</strain>
    </source>
</reference>
<sequence>MNERATLERNAAEADRIGFYGKLPSHGDFVSMGLGRSLQSALDAWLQAGLQAAHQELGEDWERRFRTMPAWRFIVERGLWGSATVAGVLLPSLDRVGRSFPLIIAAQLHGFAEHPRQLYLDDAWFTAVEAIAESSAKRDFDINQFTASLKRLRSLRPADLAENETMQDRASSRGTIWWHIDPEERRAKGFGVSGAPEPAHFAKLLRESSGMVSPPPQPETPASPRPVIVEPHHHSLVLRHSHATHPGTRLNVNADALLISQTPSLFAVADGVGDGNAATETGKLAVHVLAETAPHETIEALMQEIKGKLGRAHGLLQSAHLSEGREPSAASIVVFAALPESCALLWVGDARCYLLRDGMMRCLTRDHVDVGLRRTLSRAIGMRGHLVPETRFGGLQAGDRLLLCSAALPNAVPERSIAEILLSAKIETAADILVQEGLIANCRENLSAIVIDVTTDDA</sequence>
<dbReference type="InterPro" id="IPR036457">
    <property type="entry name" value="PPM-type-like_dom_sf"/>
</dbReference>
<evidence type="ECO:0000313" key="3">
    <source>
        <dbReference type="Proteomes" id="UP000198723"/>
    </source>
</evidence>